<dbReference type="EMBL" id="KQ971312">
    <property type="protein sequence ID" value="EEZ98705.1"/>
    <property type="molecule type" value="Genomic_DNA"/>
</dbReference>
<dbReference type="HOGENOM" id="CLU_1596634_0_0_1"/>
<keyword evidence="2" id="KW-1185">Reference proteome</keyword>
<name>D6WB79_TRICA</name>
<gene>
    <name evidence="1" type="primary">GLEAN_01244</name>
    <name evidence="1" type="ORF">TcasGA2_TC001244</name>
</gene>
<evidence type="ECO:0000313" key="2">
    <source>
        <dbReference type="Proteomes" id="UP000007266"/>
    </source>
</evidence>
<dbReference type="Proteomes" id="UP000007266">
    <property type="component" value="Linkage group 2"/>
</dbReference>
<evidence type="ECO:0000313" key="1">
    <source>
        <dbReference type="EMBL" id="EEZ98705.1"/>
    </source>
</evidence>
<accession>D6WB79</accession>
<reference evidence="1 2" key="2">
    <citation type="journal article" date="2010" name="Nucleic Acids Res.">
        <title>BeetleBase in 2010: revisions to provide comprehensive genomic information for Tribolium castaneum.</title>
        <authorList>
            <person name="Kim H.S."/>
            <person name="Murphy T."/>
            <person name="Xia J."/>
            <person name="Caragea D."/>
            <person name="Park Y."/>
            <person name="Beeman R.W."/>
            <person name="Lorenzen M.D."/>
            <person name="Butcher S."/>
            <person name="Manak J.R."/>
            <person name="Brown S.J."/>
        </authorList>
    </citation>
    <scope>GENOME REANNOTATION</scope>
    <source>
        <strain evidence="1 2">Georgia GA2</strain>
    </source>
</reference>
<sequence>MAPLSTGVAATSTCLTMPAKISRTHTHVIPSQLLVRRSIKNEEVAWPTGNTHEGCCKQRRDARATISRITLKTTILQKPSPRINNNKEKRHISNVYQITAKLRRQSQSDQSKTNLKNFIVGMVTNLIMTVSRLSFQEKQWLSPFLEVKCITSCNRTEKTERTGRPLC</sequence>
<reference evidence="1 2" key="1">
    <citation type="journal article" date="2008" name="Nature">
        <title>The genome of the model beetle and pest Tribolium castaneum.</title>
        <authorList>
            <consortium name="Tribolium Genome Sequencing Consortium"/>
            <person name="Richards S."/>
            <person name="Gibbs R.A."/>
            <person name="Weinstock G.M."/>
            <person name="Brown S.J."/>
            <person name="Denell R."/>
            <person name="Beeman R.W."/>
            <person name="Gibbs R."/>
            <person name="Beeman R.W."/>
            <person name="Brown S.J."/>
            <person name="Bucher G."/>
            <person name="Friedrich M."/>
            <person name="Grimmelikhuijzen C.J."/>
            <person name="Klingler M."/>
            <person name="Lorenzen M."/>
            <person name="Richards S."/>
            <person name="Roth S."/>
            <person name="Schroder R."/>
            <person name="Tautz D."/>
            <person name="Zdobnov E.M."/>
            <person name="Muzny D."/>
            <person name="Gibbs R.A."/>
            <person name="Weinstock G.M."/>
            <person name="Attaway T."/>
            <person name="Bell S."/>
            <person name="Buhay C.J."/>
            <person name="Chandrabose M.N."/>
            <person name="Chavez D."/>
            <person name="Clerk-Blankenburg K.P."/>
            <person name="Cree A."/>
            <person name="Dao M."/>
            <person name="Davis C."/>
            <person name="Chacko J."/>
            <person name="Dinh H."/>
            <person name="Dugan-Rocha S."/>
            <person name="Fowler G."/>
            <person name="Garner T.T."/>
            <person name="Garnes J."/>
            <person name="Gnirke A."/>
            <person name="Hawes A."/>
            <person name="Hernandez J."/>
            <person name="Hines S."/>
            <person name="Holder M."/>
            <person name="Hume J."/>
            <person name="Jhangiani S.N."/>
            <person name="Joshi V."/>
            <person name="Khan Z.M."/>
            <person name="Jackson L."/>
            <person name="Kovar C."/>
            <person name="Kowis A."/>
            <person name="Lee S."/>
            <person name="Lewis L.R."/>
            <person name="Margolis J."/>
            <person name="Morgan M."/>
            <person name="Nazareth L.V."/>
            <person name="Nguyen N."/>
            <person name="Okwuonu G."/>
            <person name="Parker D."/>
            <person name="Richards S."/>
            <person name="Ruiz S.J."/>
            <person name="Santibanez J."/>
            <person name="Savard J."/>
            <person name="Scherer S.E."/>
            <person name="Schneider B."/>
            <person name="Sodergren E."/>
            <person name="Tautz D."/>
            <person name="Vattahil S."/>
            <person name="Villasana D."/>
            <person name="White C.S."/>
            <person name="Wright R."/>
            <person name="Park Y."/>
            <person name="Beeman R.W."/>
            <person name="Lord J."/>
            <person name="Oppert B."/>
            <person name="Lorenzen M."/>
            <person name="Brown S."/>
            <person name="Wang L."/>
            <person name="Savard J."/>
            <person name="Tautz D."/>
            <person name="Richards S."/>
            <person name="Weinstock G."/>
            <person name="Gibbs R.A."/>
            <person name="Liu Y."/>
            <person name="Worley K."/>
            <person name="Weinstock G."/>
            <person name="Elsik C.G."/>
            <person name="Reese J.T."/>
            <person name="Elhaik E."/>
            <person name="Landan G."/>
            <person name="Graur D."/>
            <person name="Arensburger P."/>
            <person name="Atkinson P."/>
            <person name="Beeman R.W."/>
            <person name="Beidler J."/>
            <person name="Brown S.J."/>
            <person name="Demuth J.P."/>
            <person name="Drury D.W."/>
            <person name="Du Y.Z."/>
            <person name="Fujiwara H."/>
            <person name="Lorenzen M."/>
            <person name="Maselli V."/>
            <person name="Osanai M."/>
            <person name="Park Y."/>
            <person name="Robertson H.M."/>
            <person name="Tu Z."/>
            <person name="Wang J.J."/>
            <person name="Wang S."/>
            <person name="Richards S."/>
            <person name="Song H."/>
            <person name="Zhang L."/>
            <person name="Sodergren E."/>
            <person name="Werner D."/>
            <person name="Stanke M."/>
            <person name="Morgenstern B."/>
            <person name="Solovyev V."/>
            <person name="Kosarev P."/>
            <person name="Brown G."/>
            <person name="Chen H.C."/>
            <person name="Ermolaeva O."/>
            <person name="Hlavina W."/>
            <person name="Kapustin Y."/>
            <person name="Kiryutin B."/>
            <person name="Kitts P."/>
            <person name="Maglott D."/>
            <person name="Pruitt K."/>
            <person name="Sapojnikov V."/>
            <person name="Souvorov A."/>
            <person name="Mackey A.J."/>
            <person name="Waterhouse R.M."/>
            <person name="Wyder S."/>
            <person name="Zdobnov E.M."/>
            <person name="Zdobnov E.M."/>
            <person name="Wyder S."/>
            <person name="Kriventseva E.V."/>
            <person name="Kadowaki T."/>
            <person name="Bork P."/>
            <person name="Aranda M."/>
            <person name="Bao R."/>
            <person name="Beermann A."/>
            <person name="Berns N."/>
            <person name="Bolognesi R."/>
            <person name="Bonneton F."/>
            <person name="Bopp D."/>
            <person name="Brown S.J."/>
            <person name="Bucher G."/>
            <person name="Butts T."/>
            <person name="Chaumot A."/>
            <person name="Denell R.E."/>
            <person name="Ferrier D.E."/>
            <person name="Friedrich M."/>
            <person name="Gordon C.M."/>
            <person name="Jindra M."/>
            <person name="Klingler M."/>
            <person name="Lan Q."/>
            <person name="Lattorff H.M."/>
            <person name="Laudet V."/>
            <person name="von Levetsow C."/>
            <person name="Liu Z."/>
            <person name="Lutz R."/>
            <person name="Lynch J.A."/>
            <person name="da Fonseca R.N."/>
            <person name="Posnien N."/>
            <person name="Reuter R."/>
            <person name="Roth S."/>
            <person name="Savard J."/>
            <person name="Schinko J.B."/>
            <person name="Schmitt C."/>
            <person name="Schoppmeier M."/>
            <person name="Schroder R."/>
            <person name="Shippy T.D."/>
            <person name="Simonnet F."/>
            <person name="Marques-Souza H."/>
            <person name="Tautz D."/>
            <person name="Tomoyasu Y."/>
            <person name="Trauner J."/>
            <person name="Van der Zee M."/>
            <person name="Vervoort M."/>
            <person name="Wittkopp N."/>
            <person name="Wimmer E.A."/>
            <person name="Yang X."/>
            <person name="Jones A.K."/>
            <person name="Sattelle D.B."/>
            <person name="Ebert P.R."/>
            <person name="Nelson D."/>
            <person name="Scott J.G."/>
            <person name="Beeman R.W."/>
            <person name="Muthukrishnan S."/>
            <person name="Kramer K.J."/>
            <person name="Arakane Y."/>
            <person name="Beeman R.W."/>
            <person name="Zhu Q."/>
            <person name="Hogenkamp D."/>
            <person name="Dixit R."/>
            <person name="Oppert B."/>
            <person name="Jiang H."/>
            <person name="Zou Z."/>
            <person name="Marshall J."/>
            <person name="Elpidina E."/>
            <person name="Vinokurov K."/>
            <person name="Oppert C."/>
            <person name="Zou Z."/>
            <person name="Evans J."/>
            <person name="Lu Z."/>
            <person name="Zhao P."/>
            <person name="Sumathipala N."/>
            <person name="Altincicek B."/>
            <person name="Vilcinskas A."/>
            <person name="Williams M."/>
            <person name="Hultmark D."/>
            <person name="Hetru C."/>
            <person name="Jiang H."/>
            <person name="Grimmelikhuijzen C.J."/>
            <person name="Hauser F."/>
            <person name="Cazzamali G."/>
            <person name="Williamson M."/>
            <person name="Park Y."/>
            <person name="Li B."/>
            <person name="Tanaka Y."/>
            <person name="Predel R."/>
            <person name="Neupert S."/>
            <person name="Schachtner J."/>
            <person name="Verleyen P."/>
            <person name="Raible F."/>
            <person name="Bork P."/>
            <person name="Friedrich M."/>
            <person name="Walden K.K."/>
            <person name="Robertson H.M."/>
            <person name="Angeli S."/>
            <person name="Foret S."/>
            <person name="Bucher G."/>
            <person name="Schuetz S."/>
            <person name="Maleszka R."/>
            <person name="Wimmer E.A."/>
            <person name="Beeman R.W."/>
            <person name="Lorenzen M."/>
            <person name="Tomoyasu Y."/>
            <person name="Miller S.C."/>
            <person name="Grossmann D."/>
            <person name="Bucher G."/>
        </authorList>
    </citation>
    <scope>NUCLEOTIDE SEQUENCE [LARGE SCALE GENOMIC DNA]</scope>
    <source>
        <strain evidence="1 2">Georgia GA2</strain>
    </source>
</reference>
<protein>
    <submittedName>
        <fullName evidence="1">Uncharacterized protein</fullName>
    </submittedName>
</protein>
<organism evidence="1 2">
    <name type="scientific">Tribolium castaneum</name>
    <name type="common">Red flour beetle</name>
    <dbReference type="NCBI Taxonomy" id="7070"/>
    <lineage>
        <taxon>Eukaryota</taxon>
        <taxon>Metazoa</taxon>
        <taxon>Ecdysozoa</taxon>
        <taxon>Arthropoda</taxon>
        <taxon>Hexapoda</taxon>
        <taxon>Insecta</taxon>
        <taxon>Pterygota</taxon>
        <taxon>Neoptera</taxon>
        <taxon>Endopterygota</taxon>
        <taxon>Coleoptera</taxon>
        <taxon>Polyphaga</taxon>
        <taxon>Cucujiformia</taxon>
        <taxon>Tenebrionidae</taxon>
        <taxon>Tenebrionidae incertae sedis</taxon>
        <taxon>Tribolium</taxon>
    </lineage>
</organism>
<proteinExistence type="predicted"/>
<dbReference type="AlphaFoldDB" id="D6WB79"/>